<feature type="domain" description="UNC-45/Cro1/She4 central" evidence="8">
    <location>
        <begin position="324"/>
        <end position="484"/>
    </location>
</feature>
<evidence type="ECO:0000256" key="5">
    <source>
        <dbReference type="ARBA" id="ARBA00022782"/>
    </source>
</evidence>
<dbReference type="OrthoDB" id="199930at2759"/>
<evidence type="ECO:0000256" key="6">
    <source>
        <dbReference type="ARBA" id="ARBA00023186"/>
    </source>
</evidence>
<dbReference type="InterPro" id="IPR016024">
    <property type="entry name" value="ARM-type_fold"/>
</dbReference>
<protein>
    <recommendedName>
        <fullName evidence="8">UNC-45/Cro1/She4 central domain-containing protein</fullName>
    </recommendedName>
</protein>
<keyword evidence="6" id="KW-0143">Chaperone</keyword>
<dbReference type="PROSITE" id="PS50005">
    <property type="entry name" value="TPR"/>
    <property type="match status" value="1"/>
</dbReference>
<dbReference type="AlphaFoldDB" id="A0A2P6N9J8"/>
<keyword evidence="4" id="KW-0517">Myogenesis</keyword>
<evidence type="ECO:0000313" key="9">
    <source>
        <dbReference type="EMBL" id="PRP80622.1"/>
    </source>
</evidence>
<evidence type="ECO:0000256" key="4">
    <source>
        <dbReference type="ARBA" id="ARBA00022541"/>
    </source>
</evidence>
<evidence type="ECO:0000256" key="3">
    <source>
        <dbReference type="ARBA" id="ARBA00022490"/>
    </source>
</evidence>
<dbReference type="InterPro" id="IPR024660">
    <property type="entry name" value="UCS_central_dom"/>
</dbReference>
<sequence>MRFDRTAIDHLKEEGNQRFKEGDYTAAAASYSSALAHTEWPQDSAELRAILLTNRAACGLQTTPLESKSIEEDLKTAQIFDIYKMLAPQYGKAFFRSAQLHEKLGNVEKAFSEYKELLRLEPNNKVAAKEAQRLIEIVRKNQKDALSIQDARGLLDALSNSASDDAKKEEAMIKLFLSTKETPDQTTSVVLADGIELLYQFAVSTTTGDGDAKKKKIRIGAIKVLRFVSQTQGARFREKFSKEKLEGMMKMLSVNPDEDVDKPTINLLTDYVVAGTPSDPLKSQVVLKLFELVNGMKENHSMITFIINDIIKFPWSRQDVEQVINKYLGILIDKTDDRECRQMISVLLSRMMGVINEDIGTRLKISYGDIVANLLRDRQDVKKNVKGLAALTSIMLADADVGTEILLKEIQHVVECIDHLAQRADVSSDTEKETQVEEARSLASEVLAHASGNKKFQKVCEPRVMEELLSFLLSEKLETRAKVVAITSRLASGNSKMYDVIVAKDKGLKSLNEILRLLRTVSPLSSDDPTRLIVEQWTIEALSFLSLHGLVKEQLVSSSELLDKVIDLGKKGDKSLWYGILSIITNVTRFLAKDDEVAQLTDQLRQMADGNRELKQLQTDPLDKDEFVLARCKKLAEKGTVALLVQMVKEDVAQSQKAVGSRTFSMTENTKEAVATAFCAFATDQKARGKMVADGAVKALLTLIEHTKTEKVVYISAHALAKLAISIDPKIGFTEGIASRMISPLMLLLKKREEEGLEQFEALMGLTNLALFGEETSQLILKDHGYSTIEMYQFSSNIPIQRAASELLCNLTMYDEVAHAYRVDEKEEVPAHVERRLKIWAGLSLGDDHATRLAAAGALAILSADHLSCSSILRVIKHPDLVEIANDKDPNMQHRGAELLKNLIASDPEKVSPLLKKEGVDIVLKKLVKEKNPAVQEAAQTALSLLK</sequence>
<organism evidence="9 10">
    <name type="scientific">Planoprotostelium fungivorum</name>
    <dbReference type="NCBI Taxonomy" id="1890364"/>
    <lineage>
        <taxon>Eukaryota</taxon>
        <taxon>Amoebozoa</taxon>
        <taxon>Evosea</taxon>
        <taxon>Variosea</taxon>
        <taxon>Cavosteliida</taxon>
        <taxon>Cavosteliaceae</taxon>
        <taxon>Planoprotostelium</taxon>
    </lineage>
</organism>
<dbReference type="GO" id="GO:0048471">
    <property type="term" value="C:perinuclear region of cytoplasm"/>
    <property type="evidence" value="ECO:0007669"/>
    <property type="project" value="UniProtKB-SubCell"/>
</dbReference>
<dbReference type="SUPFAM" id="SSF48452">
    <property type="entry name" value="TPR-like"/>
    <property type="match status" value="1"/>
</dbReference>
<dbReference type="InParanoid" id="A0A2P6N9J8"/>
<dbReference type="PANTHER" id="PTHR45994">
    <property type="entry name" value="FI21225P1"/>
    <property type="match status" value="1"/>
</dbReference>
<dbReference type="GO" id="GO:0030154">
    <property type="term" value="P:cell differentiation"/>
    <property type="evidence" value="ECO:0007669"/>
    <property type="project" value="UniProtKB-KW"/>
</dbReference>
<dbReference type="Gene3D" id="1.25.40.10">
    <property type="entry name" value="Tetratricopeptide repeat domain"/>
    <property type="match status" value="1"/>
</dbReference>
<dbReference type="Pfam" id="PF11701">
    <property type="entry name" value="UNC45-central"/>
    <property type="match status" value="1"/>
</dbReference>
<proteinExistence type="predicted"/>
<keyword evidence="10" id="KW-1185">Reference proteome</keyword>
<gene>
    <name evidence="9" type="ORF">PROFUN_11565</name>
</gene>
<dbReference type="SUPFAM" id="SSF48371">
    <property type="entry name" value="ARM repeat"/>
    <property type="match status" value="2"/>
</dbReference>
<evidence type="ECO:0000313" key="10">
    <source>
        <dbReference type="Proteomes" id="UP000241769"/>
    </source>
</evidence>
<dbReference type="STRING" id="1890364.A0A2P6N9J8"/>
<comment type="caution">
    <text evidence="9">The sequence shown here is derived from an EMBL/GenBank/DDBJ whole genome shotgun (WGS) entry which is preliminary data.</text>
</comment>
<dbReference type="Gene3D" id="1.25.10.10">
    <property type="entry name" value="Leucine-rich Repeat Variant"/>
    <property type="match status" value="1"/>
</dbReference>
<dbReference type="GO" id="GO:0051879">
    <property type="term" value="F:Hsp90 protein binding"/>
    <property type="evidence" value="ECO:0007669"/>
    <property type="project" value="TreeGrafter"/>
</dbReference>
<evidence type="ECO:0000256" key="2">
    <source>
        <dbReference type="ARBA" id="ARBA00022473"/>
    </source>
</evidence>
<dbReference type="InterPro" id="IPR011989">
    <property type="entry name" value="ARM-like"/>
</dbReference>
<keyword evidence="3" id="KW-0963">Cytoplasm</keyword>
<evidence type="ECO:0000256" key="7">
    <source>
        <dbReference type="PROSITE-ProRule" id="PRU00339"/>
    </source>
</evidence>
<name>A0A2P6N9J8_9EUKA</name>
<dbReference type="InterPro" id="IPR011990">
    <property type="entry name" value="TPR-like_helical_dom_sf"/>
</dbReference>
<feature type="repeat" description="TPR" evidence="7">
    <location>
        <begin position="91"/>
        <end position="124"/>
    </location>
</feature>
<evidence type="ECO:0000259" key="8">
    <source>
        <dbReference type="Pfam" id="PF11701"/>
    </source>
</evidence>
<keyword evidence="5" id="KW-0221">Differentiation</keyword>
<keyword evidence="7" id="KW-0802">TPR repeat</keyword>
<accession>A0A2P6N9J8</accession>
<comment type="subcellular location">
    <subcellularLocation>
        <location evidence="1">Cytoplasm</location>
        <location evidence="1">Perinuclear region</location>
    </subcellularLocation>
</comment>
<reference evidence="9 10" key="1">
    <citation type="journal article" date="2018" name="Genome Biol. Evol.">
        <title>Multiple Roots of Fruiting Body Formation in Amoebozoa.</title>
        <authorList>
            <person name="Hillmann F."/>
            <person name="Forbes G."/>
            <person name="Novohradska S."/>
            <person name="Ferling I."/>
            <person name="Riege K."/>
            <person name="Groth M."/>
            <person name="Westermann M."/>
            <person name="Marz M."/>
            <person name="Spaller T."/>
            <person name="Winckler T."/>
            <person name="Schaap P."/>
            <person name="Glockner G."/>
        </authorList>
    </citation>
    <scope>NUCLEOTIDE SEQUENCE [LARGE SCALE GENOMIC DNA]</scope>
    <source>
        <strain evidence="9 10">Jena</strain>
    </source>
</reference>
<dbReference type="InterPro" id="IPR019734">
    <property type="entry name" value="TPR_rpt"/>
</dbReference>
<dbReference type="EMBL" id="MDYQ01000143">
    <property type="protein sequence ID" value="PRP80622.1"/>
    <property type="molecule type" value="Genomic_DNA"/>
</dbReference>
<keyword evidence="2" id="KW-0217">Developmental protein</keyword>
<evidence type="ECO:0000256" key="1">
    <source>
        <dbReference type="ARBA" id="ARBA00004556"/>
    </source>
</evidence>
<dbReference type="PANTHER" id="PTHR45994:SF1">
    <property type="entry name" value="FI21225P1"/>
    <property type="match status" value="1"/>
</dbReference>
<dbReference type="Proteomes" id="UP000241769">
    <property type="component" value="Unassembled WGS sequence"/>
</dbReference>